<dbReference type="RefSeq" id="WP_349296473.1">
    <property type="nucleotide sequence ID" value="NZ_JBEDNQ010000001.1"/>
</dbReference>
<dbReference type="PANTHER" id="PTHR36974:SF1">
    <property type="entry name" value="DOXX FAMILY MEMBRANE PROTEIN"/>
    <property type="match status" value="1"/>
</dbReference>
<keyword evidence="7" id="KW-1185">Reference proteome</keyword>
<gene>
    <name evidence="6" type="ORF">WIS52_02830</name>
</gene>
<evidence type="ECO:0000256" key="1">
    <source>
        <dbReference type="ARBA" id="ARBA00004141"/>
    </source>
</evidence>
<evidence type="ECO:0000256" key="4">
    <source>
        <dbReference type="ARBA" id="ARBA00023136"/>
    </source>
</evidence>
<comment type="subcellular location">
    <subcellularLocation>
        <location evidence="1">Membrane</location>
        <topology evidence="1">Multi-pass membrane protein</topology>
    </subcellularLocation>
</comment>
<evidence type="ECO:0000313" key="6">
    <source>
        <dbReference type="EMBL" id="MEQ3549395.1"/>
    </source>
</evidence>
<dbReference type="Pfam" id="PF07681">
    <property type="entry name" value="DoxX"/>
    <property type="match status" value="1"/>
</dbReference>
<evidence type="ECO:0008006" key="8">
    <source>
        <dbReference type="Google" id="ProtNLM"/>
    </source>
</evidence>
<accession>A0ABV1K4M1</accession>
<dbReference type="EMBL" id="JBEDNQ010000001">
    <property type="protein sequence ID" value="MEQ3549395.1"/>
    <property type="molecule type" value="Genomic_DNA"/>
</dbReference>
<organism evidence="6 7">
    <name type="scientific">Pseudonocardia nematodicida</name>
    <dbReference type="NCBI Taxonomy" id="1206997"/>
    <lineage>
        <taxon>Bacteria</taxon>
        <taxon>Bacillati</taxon>
        <taxon>Actinomycetota</taxon>
        <taxon>Actinomycetes</taxon>
        <taxon>Pseudonocardiales</taxon>
        <taxon>Pseudonocardiaceae</taxon>
        <taxon>Pseudonocardia</taxon>
    </lineage>
</organism>
<dbReference type="InterPro" id="IPR032808">
    <property type="entry name" value="DoxX"/>
</dbReference>
<keyword evidence="4 5" id="KW-0472">Membrane</keyword>
<feature type="transmembrane region" description="Helical" evidence="5">
    <location>
        <begin position="112"/>
        <end position="131"/>
    </location>
</feature>
<feature type="transmembrane region" description="Helical" evidence="5">
    <location>
        <begin position="42"/>
        <end position="65"/>
    </location>
</feature>
<evidence type="ECO:0000256" key="2">
    <source>
        <dbReference type="ARBA" id="ARBA00022692"/>
    </source>
</evidence>
<feature type="transmembrane region" description="Helical" evidence="5">
    <location>
        <begin position="12"/>
        <end position="30"/>
    </location>
</feature>
<name>A0ABV1K4M1_9PSEU</name>
<evidence type="ECO:0000256" key="3">
    <source>
        <dbReference type="ARBA" id="ARBA00022989"/>
    </source>
</evidence>
<protein>
    <recommendedName>
        <fullName evidence="8">DoxX family membrane protein</fullName>
    </recommendedName>
</protein>
<feature type="transmembrane region" description="Helical" evidence="5">
    <location>
        <begin position="72"/>
        <end position="92"/>
    </location>
</feature>
<keyword evidence="2 5" id="KW-0812">Transmembrane</keyword>
<comment type="caution">
    <text evidence="6">The sequence shown here is derived from an EMBL/GenBank/DDBJ whole genome shotgun (WGS) entry which is preliminary data.</text>
</comment>
<reference evidence="6 7" key="1">
    <citation type="submission" date="2024-03" db="EMBL/GenBank/DDBJ databases">
        <title>Draft genome sequence of Pseudonocardia nematodicida JCM 31783.</title>
        <authorList>
            <person name="Butdee W."/>
            <person name="Duangmal K."/>
        </authorList>
    </citation>
    <scope>NUCLEOTIDE SEQUENCE [LARGE SCALE GENOMIC DNA]</scope>
    <source>
        <strain evidence="6 7">JCM 31783</strain>
    </source>
</reference>
<dbReference type="Proteomes" id="UP001494902">
    <property type="component" value="Unassembled WGS sequence"/>
</dbReference>
<proteinExistence type="predicted"/>
<evidence type="ECO:0000313" key="7">
    <source>
        <dbReference type="Proteomes" id="UP001494902"/>
    </source>
</evidence>
<keyword evidence="3 5" id="KW-1133">Transmembrane helix</keyword>
<dbReference type="PANTHER" id="PTHR36974">
    <property type="entry name" value="MEMBRANE PROTEIN-RELATED"/>
    <property type="match status" value="1"/>
</dbReference>
<evidence type="ECO:0000256" key="5">
    <source>
        <dbReference type="SAM" id="Phobius"/>
    </source>
</evidence>
<sequence length="141" mass="14786">MARPPSPLRTVARILLGAFLVAAGVAHLLIPDEFLAQVPPLLPAPDAIVLVSGLVEIALGAAVLLAPARRRAAVGLAVAALFVLVFPGNVAQYLTGTDAFGLDTDGARAVRLLFQPLLVLWALWACGSLPLRRRRTTAAPR</sequence>